<dbReference type="PANTHER" id="PTHR12169">
    <property type="entry name" value="ATPASE N2B"/>
    <property type="match status" value="1"/>
</dbReference>
<evidence type="ECO:0000256" key="3">
    <source>
        <dbReference type="ARBA" id="ARBA00022840"/>
    </source>
</evidence>
<comment type="similarity">
    <text evidence="1">Belongs to the AFG1 ATPase family.</text>
</comment>
<evidence type="ECO:0008006" key="6">
    <source>
        <dbReference type="Google" id="ProtNLM"/>
    </source>
</evidence>
<evidence type="ECO:0000256" key="2">
    <source>
        <dbReference type="ARBA" id="ARBA00022741"/>
    </source>
</evidence>
<accession>A0A2R6X5R5</accession>
<dbReference type="OMA" id="YERWIAM"/>
<dbReference type="InterPro" id="IPR027417">
    <property type="entry name" value="P-loop_NTPase"/>
</dbReference>
<keyword evidence="3" id="KW-0067">ATP-binding</keyword>
<organism evidence="4 5">
    <name type="scientific">Marchantia polymorpha</name>
    <name type="common">Common liverwort</name>
    <name type="synonym">Marchantia aquatica</name>
    <dbReference type="NCBI Taxonomy" id="3197"/>
    <lineage>
        <taxon>Eukaryota</taxon>
        <taxon>Viridiplantae</taxon>
        <taxon>Streptophyta</taxon>
        <taxon>Embryophyta</taxon>
        <taxon>Marchantiophyta</taxon>
        <taxon>Marchantiopsida</taxon>
        <taxon>Marchantiidae</taxon>
        <taxon>Marchantiales</taxon>
        <taxon>Marchantiaceae</taxon>
        <taxon>Marchantia</taxon>
    </lineage>
</organism>
<sequence>MVGWKYSQPALLRVFSRLQSTLNVPASLSPTLILQLPIPRHFHGAALLEGIPKGMLPLDAYNELVKAGSIRHDLGQVAALQALERLHMDLENYSSPSINLVSKMLSYVSIKPRRQAPRGVYIHGGVGTGKSLVADIFYHCSPVEHKQRVPFHQFMLDVHKRLHQKRLRGDSGDNRDIIKDVAEDVLKGGWLLCFDEFQVIDIADAMILRRLLKSCFQAGAVMVASSNCSPNELYKNGLQRDPFLPCIEMIKENCHVHMFRPSAPDYRLIGARPDGR</sequence>
<keyword evidence="2" id="KW-0547">Nucleotide-binding</keyword>
<keyword evidence="5" id="KW-1185">Reference proteome</keyword>
<dbReference type="NCBIfam" id="NF040713">
    <property type="entry name" value="ZapE"/>
    <property type="match status" value="1"/>
</dbReference>
<dbReference type="Proteomes" id="UP000244005">
    <property type="component" value="Unassembled WGS sequence"/>
</dbReference>
<name>A0A2R6X5R5_MARPO</name>
<gene>
    <name evidence="4" type="ORF">MARPO_0034s0040</name>
</gene>
<dbReference type="GO" id="GO:0005524">
    <property type="term" value="F:ATP binding"/>
    <property type="evidence" value="ECO:0007669"/>
    <property type="project" value="UniProtKB-KW"/>
</dbReference>
<reference evidence="5" key="1">
    <citation type="journal article" date="2017" name="Cell">
        <title>Insights into land plant evolution garnered from the Marchantia polymorpha genome.</title>
        <authorList>
            <person name="Bowman J.L."/>
            <person name="Kohchi T."/>
            <person name="Yamato K.T."/>
            <person name="Jenkins J."/>
            <person name="Shu S."/>
            <person name="Ishizaki K."/>
            <person name="Yamaoka S."/>
            <person name="Nishihama R."/>
            <person name="Nakamura Y."/>
            <person name="Berger F."/>
            <person name="Adam C."/>
            <person name="Aki S.S."/>
            <person name="Althoff F."/>
            <person name="Araki T."/>
            <person name="Arteaga-Vazquez M.A."/>
            <person name="Balasubrmanian S."/>
            <person name="Barry K."/>
            <person name="Bauer D."/>
            <person name="Boehm C.R."/>
            <person name="Briginshaw L."/>
            <person name="Caballero-Perez J."/>
            <person name="Catarino B."/>
            <person name="Chen F."/>
            <person name="Chiyoda S."/>
            <person name="Chovatia M."/>
            <person name="Davies K.M."/>
            <person name="Delmans M."/>
            <person name="Demura T."/>
            <person name="Dierschke T."/>
            <person name="Dolan L."/>
            <person name="Dorantes-Acosta A.E."/>
            <person name="Eklund D.M."/>
            <person name="Florent S.N."/>
            <person name="Flores-Sandoval E."/>
            <person name="Fujiyama A."/>
            <person name="Fukuzawa H."/>
            <person name="Galik B."/>
            <person name="Grimanelli D."/>
            <person name="Grimwood J."/>
            <person name="Grossniklaus U."/>
            <person name="Hamada T."/>
            <person name="Haseloff J."/>
            <person name="Hetherington A.J."/>
            <person name="Higo A."/>
            <person name="Hirakawa Y."/>
            <person name="Hundley H.N."/>
            <person name="Ikeda Y."/>
            <person name="Inoue K."/>
            <person name="Inoue S.I."/>
            <person name="Ishida S."/>
            <person name="Jia Q."/>
            <person name="Kakita M."/>
            <person name="Kanazawa T."/>
            <person name="Kawai Y."/>
            <person name="Kawashima T."/>
            <person name="Kennedy M."/>
            <person name="Kinose K."/>
            <person name="Kinoshita T."/>
            <person name="Kohara Y."/>
            <person name="Koide E."/>
            <person name="Komatsu K."/>
            <person name="Kopischke S."/>
            <person name="Kubo M."/>
            <person name="Kyozuka J."/>
            <person name="Lagercrantz U."/>
            <person name="Lin S.S."/>
            <person name="Lindquist E."/>
            <person name="Lipzen A.M."/>
            <person name="Lu C.W."/>
            <person name="De Luna E."/>
            <person name="Martienssen R.A."/>
            <person name="Minamino N."/>
            <person name="Mizutani M."/>
            <person name="Mizutani M."/>
            <person name="Mochizuki N."/>
            <person name="Monte I."/>
            <person name="Mosher R."/>
            <person name="Nagasaki H."/>
            <person name="Nakagami H."/>
            <person name="Naramoto S."/>
            <person name="Nishitani K."/>
            <person name="Ohtani M."/>
            <person name="Okamoto T."/>
            <person name="Okumura M."/>
            <person name="Phillips J."/>
            <person name="Pollak B."/>
            <person name="Reinders A."/>
            <person name="Rovekamp M."/>
            <person name="Sano R."/>
            <person name="Sawa S."/>
            <person name="Schmid M.W."/>
            <person name="Shirakawa M."/>
            <person name="Solano R."/>
            <person name="Spunde A."/>
            <person name="Suetsugu N."/>
            <person name="Sugano S."/>
            <person name="Sugiyama A."/>
            <person name="Sun R."/>
            <person name="Suzuki Y."/>
            <person name="Takenaka M."/>
            <person name="Takezawa D."/>
            <person name="Tomogane H."/>
            <person name="Tsuzuki M."/>
            <person name="Ueda T."/>
            <person name="Umeda M."/>
            <person name="Ward J.M."/>
            <person name="Watanabe Y."/>
            <person name="Yazaki K."/>
            <person name="Yokoyama R."/>
            <person name="Yoshitake Y."/>
            <person name="Yotsui I."/>
            <person name="Zachgo S."/>
            <person name="Schmutz J."/>
        </authorList>
    </citation>
    <scope>NUCLEOTIDE SEQUENCE [LARGE SCALE GENOMIC DNA]</scope>
    <source>
        <strain evidence="5">Tak-1</strain>
    </source>
</reference>
<evidence type="ECO:0000313" key="5">
    <source>
        <dbReference type="Proteomes" id="UP000244005"/>
    </source>
</evidence>
<evidence type="ECO:0000313" key="4">
    <source>
        <dbReference type="EMBL" id="PTQ41445.1"/>
    </source>
</evidence>
<proteinExistence type="inferred from homology"/>
<dbReference type="Gene3D" id="3.40.50.300">
    <property type="entry name" value="P-loop containing nucleotide triphosphate hydrolases"/>
    <property type="match status" value="1"/>
</dbReference>
<dbReference type="InterPro" id="IPR005654">
    <property type="entry name" value="ATPase_AFG1-like"/>
</dbReference>
<protein>
    <recommendedName>
        <fullName evidence="6">AAA+ ATPase domain-containing protein</fullName>
    </recommendedName>
</protein>
<dbReference type="AlphaFoldDB" id="A0A2R6X5R5"/>
<dbReference type="Gramene" id="Mp6g04770.1">
    <property type="protein sequence ID" value="Mp6g04770.1.cds"/>
    <property type="gene ID" value="Mp6g04770"/>
</dbReference>
<dbReference type="OrthoDB" id="548867at2759"/>
<dbReference type="Pfam" id="PF03969">
    <property type="entry name" value="AFG1_ATPase"/>
    <property type="match status" value="1"/>
</dbReference>
<evidence type="ECO:0000256" key="1">
    <source>
        <dbReference type="ARBA" id="ARBA00010322"/>
    </source>
</evidence>
<dbReference type="PANTHER" id="PTHR12169:SF26">
    <property type="entry name" value="EF-HAND DOMAIN-CONTAINING PROTEIN"/>
    <property type="match status" value="1"/>
</dbReference>
<dbReference type="GO" id="GO:0016887">
    <property type="term" value="F:ATP hydrolysis activity"/>
    <property type="evidence" value="ECO:0007669"/>
    <property type="project" value="InterPro"/>
</dbReference>
<dbReference type="SUPFAM" id="SSF52540">
    <property type="entry name" value="P-loop containing nucleoside triphosphate hydrolases"/>
    <property type="match status" value="1"/>
</dbReference>
<dbReference type="EMBL" id="KZ772706">
    <property type="protein sequence ID" value="PTQ41445.1"/>
    <property type="molecule type" value="Genomic_DNA"/>
</dbReference>